<protein>
    <submittedName>
        <fullName evidence="1">Uncharacterized protein</fullName>
    </submittedName>
</protein>
<accession>A0ACB0ZV06</accession>
<dbReference type="Proteomes" id="UP001497535">
    <property type="component" value="Unassembled WGS sequence"/>
</dbReference>
<name>A0ACB0ZV06_MELEN</name>
<reference evidence="1" key="1">
    <citation type="submission" date="2023-11" db="EMBL/GenBank/DDBJ databases">
        <authorList>
            <person name="Poullet M."/>
        </authorList>
    </citation>
    <scope>NUCLEOTIDE SEQUENCE</scope>
    <source>
        <strain evidence="1">E1834</strain>
    </source>
</reference>
<organism evidence="1 2">
    <name type="scientific">Meloidogyne enterolobii</name>
    <name type="common">Root-knot nematode worm</name>
    <name type="synonym">Meloidogyne mayaguensis</name>
    <dbReference type="NCBI Taxonomy" id="390850"/>
    <lineage>
        <taxon>Eukaryota</taxon>
        <taxon>Metazoa</taxon>
        <taxon>Ecdysozoa</taxon>
        <taxon>Nematoda</taxon>
        <taxon>Chromadorea</taxon>
        <taxon>Rhabditida</taxon>
        <taxon>Tylenchina</taxon>
        <taxon>Tylenchomorpha</taxon>
        <taxon>Tylenchoidea</taxon>
        <taxon>Meloidogynidae</taxon>
        <taxon>Meloidogyninae</taxon>
        <taxon>Meloidogyne</taxon>
    </lineage>
</organism>
<proteinExistence type="predicted"/>
<dbReference type="EMBL" id="CAVMJV010000046">
    <property type="protein sequence ID" value="CAK5082073.1"/>
    <property type="molecule type" value="Genomic_DNA"/>
</dbReference>
<comment type="caution">
    <text evidence="1">The sequence shown here is derived from an EMBL/GenBank/DDBJ whole genome shotgun (WGS) entry which is preliminary data.</text>
</comment>
<evidence type="ECO:0000313" key="1">
    <source>
        <dbReference type="EMBL" id="CAK5082073.1"/>
    </source>
</evidence>
<evidence type="ECO:0000313" key="2">
    <source>
        <dbReference type="Proteomes" id="UP001497535"/>
    </source>
</evidence>
<sequence length="97" mass="11723">MGHEYVVKYRGIFLAKMNNEGKTRACQRELKKTINYERYRESRMPRHFCFTPLIFCRNIRFSCFIISLFPSLHILLLLLFGRPPFFPTNVCQEFCFM</sequence>
<gene>
    <name evidence="1" type="ORF">MENTE1834_LOCUS29327</name>
</gene>
<keyword evidence="2" id="KW-1185">Reference proteome</keyword>